<evidence type="ECO:0000256" key="5">
    <source>
        <dbReference type="ARBA" id="ARBA00023136"/>
    </source>
</evidence>
<dbReference type="HAMAP" id="MF_00454">
    <property type="entry name" value="FluC"/>
    <property type="match status" value="1"/>
</dbReference>
<evidence type="ECO:0000313" key="11">
    <source>
        <dbReference type="EMBL" id="EGM52907.1"/>
    </source>
</evidence>
<feature type="transmembrane region" description="Helical" evidence="10">
    <location>
        <begin position="71"/>
        <end position="90"/>
    </location>
</feature>
<feature type="binding site" evidence="10">
    <location>
        <position position="78"/>
    </location>
    <ligand>
        <name>Na(+)</name>
        <dbReference type="ChEBI" id="CHEBI:29101"/>
        <note>structural</note>
    </ligand>
</feature>
<keyword evidence="3 10" id="KW-0812">Transmembrane</keyword>
<evidence type="ECO:0000256" key="7">
    <source>
        <dbReference type="ARBA" id="ARBA00035120"/>
    </source>
</evidence>
<evidence type="ECO:0000256" key="3">
    <source>
        <dbReference type="ARBA" id="ARBA00022692"/>
    </source>
</evidence>
<dbReference type="Proteomes" id="UP000002971">
    <property type="component" value="Unassembled WGS sequence"/>
</dbReference>
<dbReference type="GO" id="GO:0062054">
    <property type="term" value="F:fluoride channel activity"/>
    <property type="evidence" value="ECO:0007669"/>
    <property type="project" value="UniProtKB-UniRule"/>
</dbReference>
<feature type="transmembrane region" description="Helical" evidence="10">
    <location>
        <begin position="102"/>
        <end position="125"/>
    </location>
</feature>
<feature type="transmembrane region" description="Helical" evidence="10">
    <location>
        <begin position="7"/>
        <end position="27"/>
    </location>
</feature>
<dbReference type="PANTHER" id="PTHR28259:SF1">
    <property type="entry name" value="FLUORIDE EXPORT PROTEIN 1-RELATED"/>
    <property type="match status" value="1"/>
</dbReference>
<keyword evidence="10" id="KW-0479">Metal-binding</keyword>
<keyword evidence="6 10" id="KW-0407">Ion channel</keyword>
<gene>
    <name evidence="10" type="primary">fluC</name>
    <name evidence="10" type="synonym">crcB</name>
    <name evidence="11" type="ORF">LRU_00842</name>
</gene>
<dbReference type="EMBL" id="AFOJ01000003">
    <property type="protein sequence ID" value="EGM52907.1"/>
    <property type="molecule type" value="Genomic_DNA"/>
</dbReference>
<accession>F7QZI6</accession>
<comment type="activity regulation">
    <text evidence="10">Na(+) is not transported, but it plays an essential structural role and its presence is essential for fluoride channel function.</text>
</comment>
<keyword evidence="10" id="KW-0915">Sodium</keyword>
<comment type="function">
    <text evidence="9 10">Fluoride-specific ion channel. Important for reducing fluoride concentration in the cell, thus reducing its toxicity.</text>
</comment>
<evidence type="ECO:0000313" key="12">
    <source>
        <dbReference type="Proteomes" id="UP000002971"/>
    </source>
</evidence>
<feature type="binding site" evidence="10">
    <location>
        <position position="81"/>
    </location>
    <ligand>
        <name>Na(+)</name>
        <dbReference type="ChEBI" id="CHEBI:29101"/>
        <note>structural</note>
    </ligand>
</feature>
<evidence type="ECO:0000256" key="6">
    <source>
        <dbReference type="ARBA" id="ARBA00023303"/>
    </source>
</evidence>
<comment type="catalytic activity">
    <reaction evidence="8">
        <text>fluoride(in) = fluoride(out)</text>
        <dbReference type="Rhea" id="RHEA:76159"/>
        <dbReference type="ChEBI" id="CHEBI:17051"/>
    </reaction>
    <physiologicalReaction direction="left-to-right" evidence="8">
        <dbReference type="Rhea" id="RHEA:76160"/>
    </physiologicalReaction>
</comment>
<dbReference type="GO" id="GO:0005886">
    <property type="term" value="C:plasma membrane"/>
    <property type="evidence" value="ECO:0007669"/>
    <property type="project" value="UniProtKB-SubCell"/>
</dbReference>
<comment type="subcellular location">
    <subcellularLocation>
        <location evidence="1 10">Cell membrane</location>
        <topology evidence="1 10">Multi-pass membrane protein</topology>
    </subcellularLocation>
</comment>
<dbReference type="GO" id="GO:0140114">
    <property type="term" value="P:cellular detoxification of fluoride"/>
    <property type="evidence" value="ECO:0007669"/>
    <property type="project" value="UniProtKB-UniRule"/>
</dbReference>
<evidence type="ECO:0000256" key="10">
    <source>
        <dbReference type="HAMAP-Rule" id="MF_00454"/>
    </source>
</evidence>
<keyword evidence="10" id="KW-0813">Transport</keyword>
<sequence>MIFMDKRIELLIVCLGCFLGGGFRYLAEFFVSFRYSDQFAVLMVNLVGCFIIGIVTALVTKKTVSKSWGKFLTTGFCGGLTTFSSFASGINRLMFFGSTGLAVVYIVLNMVLGILFVYLGCFFVLGDKLGEIFD</sequence>
<comment type="caution">
    <text evidence="11">The sequence shown here is derived from an EMBL/GenBank/DDBJ whole genome shotgun (WGS) entry which is preliminary data.</text>
</comment>
<dbReference type="GO" id="GO:0046872">
    <property type="term" value="F:metal ion binding"/>
    <property type="evidence" value="ECO:0007669"/>
    <property type="project" value="UniProtKB-KW"/>
</dbReference>
<evidence type="ECO:0000256" key="4">
    <source>
        <dbReference type="ARBA" id="ARBA00022989"/>
    </source>
</evidence>
<dbReference type="InterPro" id="IPR003691">
    <property type="entry name" value="FluC"/>
</dbReference>
<keyword evidence="5 10" id="KW-0472">Membrane</keyword>
<reference evidence="11 12" key="1">
    <citation type="journal article" date="2011" name="J. Bacteriol.">
        <title>Genome Sequence of Lactobacillus ruminis SPM0211, Isolated from a Fecal Sample from a Healthy Korean.</title>
        <authorList>
            <person name="Lee S."/>
            <person name="Cho Y.J."/>
            <person name="Lee A.H."/>
            <person name="Chun J."/>
            <person name="Ha N.J."/>
            <person name="Ko G."/>
        </authorList>
    </citation>
    <scope>NUCLEOTIDE SEQUENCE [LARGE SCALE GENOMIC DNA]</scope>
    <source>
        <strain evidence="11 12">SPM0211</strain>
    </source>
</reference>
<evidence type="ECO:0000256" key="8">
    <source>
        <dbReference type="ARBA" id="ARBA00035585"/>
    </source>
</evidence>
<dbReference type="Pfam" id="PF02537">
    <property type="entry name" value="CRCB"/>
    <property type="match status" value="1"/>
</dbReference>
<comment type="similarity">
    <text evidence="7 10">Belongs to the fluoride channel Fluc/FEX (TC 1.A.43) family.</text>
</comment>
<evidence type="ECO:0000256" key="1">
    <source>
        <dbReference type="ARBA" id="ARBA00004651"/>
    </source>
</evidence>
<keyword evidence="4 10" id="KW-1133">Transmembrane helix</keyword>
<proteinExistence type="inferred from homology"/>
<name>F7QZI6_9LACO</name>
<protein>
    <recommendedName>
        <fullName evidence="10">Fluoride-specific ion channel FluC</fullName>
    </recommendedName>
</protein>
<keyword evidence="10" id="KW-0406">Ion transport</keyword>
<organism evidence="11 12">
    <name type="scientific">Ligilactobacillus ruminis SPM0211</name>
    <dbReference type="NCBI Taxonomy" id="1040964"/>
    <lineage>
        <taxon>Bacteria</taxon>
        <taxon>Bacillati</taxon>
        <taxon>Bacillota</taxon>
        <taxon>Bacilli</taxon>
        <taxon>Lactobacillales</taxon>
        <taxon>Lactobacillaceae</taxon>
        <taxon>Ligilactobacillus</taxon>
    </lineage>
</organism>
<keyword evidence="2 10" id="KW-1003">Cell membrane</keyword>
<evidence type="ECO:0000256" key="9">
    <source>
        <dbReference type="ARBA" id="ARBA00049940"/>
    </source>
</evidence>
<dbReference type="PANTHER" id="PTHR28259">
    <property type="entry name" value="FLUORIDE EXPORT PROTEIN 1-RELATED"/>
    <property type="match status" value="1"/>
</dbReference>
<feature type="transmembrane region" description="Helical" evidence="10">
    <location>
        <begin position="39"/>
        <end position="59"/>
    </location>
</feature>
<evidence type="ECO:0000256" key="2">
    <source>
        <dbReference type="ARBA" id="ARBA00022475"/>
    </source>
</evidence>
<dbReference type="AlphaFoldDB" id="F7QZI6"/>